<accession>A0A7J6NS80</accession>
<organism evidence="2 3">
    <name type="scientific">Perkinsus olseni</name>
    <name type="common">Perkinsus atlanticus</name>
    <dbReference type="NCBI Taxonomy" id="32597"/>
    <lineage>
        <taxon>Eukaryota</taxon>
        <taxon>Sar</taxon>
        <taxon>Alveolata</taxon>
        <taxon>Perkinsozoa</taxon>
        <taxon>Perkinsea</taxon>
        <taxon>Perkinsida</taxon>
        <taxon>Perkinsidae</taxon>
        <taxon>Perkinsus</taxon>
    </lineage>
</organism>
<evidence type="ECO:0000313" key="3">
    <source>
        <dbReference type="Proteomes" id="UP000553632"/>
    </source>
</evidence>
<feature type="compositionally biased region" description="Basic and acidic residues" evidence="1">
    <location>
        <begin position="190"/>
        <end position="207"/>
    </location>
</feature>
<dbReference type="Proteomes" id="UP000553632">
    <property type="component" value="Unassembled WGS sequence"/>
</dbReference>
<dbReference type="EMBL" id="JABANO010040180">
    <property type="protein sequence ID" value="KAF4686675.1"/>
    <property type="molecule type" value="Genomic_DNA"/>
</dbReference>
<feature type="non-terminal residue" evidence="2">
    <location>
        <position position="1"/>
    </location>
</feature>
<reference evidence="2 3" key="1">
    <citation type="submission" date="2020-04" db="EMBL/GenBank/DDBJ databases">
        <title>Perkinsus olseni comparative genomics.</title>
        <authorList>
            <person name="Bogema D.R."/>
        </authorList>
    </citation>
    <scope>NUCLEOTIDE SEQUENCE [LARGE SCALE GENOMIC DNA]</scope>
    <source>
        <strain evidence="2 3">ATCC PRA-207</strain>
    </source>
</reference>
<gene>
    <name evidence="2" type="primary">WDR45L_1</name>
    <name evidence="2" type="ORF">FOZ63_013727</name>
</gene>
<feature type="region of interest" description="Disordered" evidence="1">
    <location>
        <begin position="132"/>
        <end position="254"/>
    </location>
</feature>
<comment type="caution">
    <text evidence="2">The sequence shown here is derived from an EMBL/GenBank/DDBJ whole genome shotgun (WGS) entry which is preliminary data.</text>
</comment>
<evidence type="ECO:0000313" key="2">
    <source>
        <dbReference type="EMBL" id="KAF4686675.1"/>
    </source>
</evidence>
<evidence type="ECO:0000256" key="1">
    <source>
        <dbReference type="SAM" id="MobiDB-lite"/>
    </source>
</evidence>
<name>A0A7J6NS80_PEROL</name>
<dbReference type="AlphaFoldDB" id="A0A7J6NS80"/>
<sequence length="273" mass="30100">FFGGYFGSEWSFARFRVPDYRCIACFGSTTNTVAVMCADGSYYKAKFDSVFGDEETLTSSGEVFDPDPTKRCFWFEEKPCQRRLFSGDRRIVADSWVKILKSRDVGICQDSESRAYLVLGGLNILLKTATSITDNNGSENPGALSPAAKRQRTRPTVDGPAAKRRASQPTTAENDDSRRTTASSTTMNADESKPTSIDERPQPEESHSGVFDELQRFLSLPGLEESPPAMRSEGGESPAAADSSTPRKSELLLDEDTLSWAAENFDDLVGYFE</sequence>
<keyword evidence="3" id="KW-1185">Reference proteome</keyword>
<protein>
    <submittedName>
        <fullName evidence="2">WD repeat domain phosphoinositide-interacting protein 3</fullName>
    </submittedName>
</protein>
<proteinExistence type="predicted"/>